<dbReference type="SUPFAM" id="SSF103473">
    <property type="entry name" value="MFS general substrate transporter"/>
    <property type="match status" value="1"/>
</dbReference>
<keyword evidence="2 6" id="KW-0812">Transmembrane</keyword>
<dbReference type="InterPro" id="IPR011701">
    <property type="entry name" value="MFS"/>
</dbReference>
<feature type="transmembrane region" description="Helical" evidence="6">
    <location>
        <begin position="386"/>
        <end position="406"/>
    </location>
</feature>
<evidence type="ECO:0000313" key="9">
    <source>
        <dbReference type="Proteomes" id="UP000253606"/>
    </source>
</evidence>
<evidence type="ECO:0000313" key="8">
    <source>
        <dbReference type="EMBL" id="AXC09660.1"/>
    </source>
</evidence>
<feature type="transmembrane region" description="Helical" evidence="6">
    <location>
        <begin position="217"/>
        <end position="233"/>
    </location>
</feature>
<reference evidence="8 9" key="1">
    <citation type="journal article" date="2018" name="Front. Microbiol.">
        <title>Hydrolytic Capabilities as a Key to Environmental Success: Chitinolytic and Cellulolytic Acidobacteria From Acidic Sub-arctic Soils and Boreal Peatlands.</title>
        <authorList>
            <person name="Belova S.E."/>
            <person name="Ravin N.V."/>
            <person name="Pankratov T.A."/>
            <person name="Rakitin A.L."/>
            <person name="Ivanova A.A."/>
            <person name="Beletsky A.V."/>
            <person name="Mardanov A.V."/>
            <person name="Sinninghe Damste J.S."/>
            <person name="Dedysh S.N."/>
        </authorList>
    </citation>
    <scope>NUCLEOTIDE SEQUENCE [LARGE SCALE GENOMIC DNA]</scope>
    <source>
        <strain evidence="8 9">SBC82</strain>
    </source>
</reference>
<evidence type="ECO:0000256" key="3">
    <source>
        <dbReference type="ARBA" id="ARBA00022989"/>
    </source>
</evidence>
<dbReference type="PROSITE" id="PS50850">
    <property type="entry name" value="MFS"/>
    <property type="match status" value="1"/>
</dbReference>
<dbReference type="PANTHER" id="PTHR23501">
    <property type="entry name" value="MAJOR FACILITATOR SUPERFAMILY"/>
    <property type="match status" value="1"/>
</dbReference>
<evidence type="ECO:0000256" key="5">
    <source>
        <dbReference type="SAM" id="MobiDB-lite"/>
    </source>
</evidence>
<feature type="transmembrane region" description="Helical" evidence="6">
    <location>
        <begin position="245"/>
        <end position="264"/>
    </location>
</feature>
<feature type="region of interest" description="Disordered" evidence="5">
    <location>
        <begin position="515"/>
        <end position="537"/>
    </location>
</feature>
<dbReference type="PANTHER" id="PTHR23501:SF174">
    <property type="entry name" value="MULTIDRUG EXPORT PROTEIN EMRB-RELATED"/>
    <property type="match status" value="1"/>
</dbReference>
<keyword evidence="3 6" id="KW-1133">Transmembrane helix</keyword>
<protein>
    <submittedName>
        <fullName evidence="8">Inner membrane component of tripartite multidrug resistance system</fullName>
    </submittedName>
</protein>
<evidence type="ECO:0000256" key="4">
    <source>
        <dbReference type="ARBA" id="ARBA00023136"/>
    </source>
</evidence>
<dbReference type="EMBL" id="CP030840">
    <property type="protein sequence ID" value="AXC09660.1"/>
    <property type="molecule type" value="Genomic_DNA"/>
</dbReference>
<feature type="transmembrane region" description="Helical" evidence="6">
    <location>
        <begin position="318"/>
        <end position="342"/>
    </location>
</feature>
<dbReference type="AlphaFoldDB" id="A0A2Z5FSA1"/>
<feature type="transmembrane region" description="Helical" evidence="6">
    <location>
        <begin position="62"/>
        <end position="80"/>
    </location>
</feature>
<feature type="domain" description="Major facilitator superfamily (MFS) profile" evidence="7">
    <location>
        <begin position="26"/>
        <end position="512"/>
    </location>
</feature>
<feature type="transmembrane region" description="Helical" evidence="6">
    <location>
        <begin position="92"/>
        <end position="111"/>
    </location>
</feature>
<feature type="transmembrane region" description="Helical" evidence="6">
    <location>
        <begin position="284"/>
        <end position="306"/>
    </location>
</feature>
<accession>A0A2Z5FSA1</accession>
<evidence type="ECO:0000256" key="2">
    <source>
        <dbReference type="ARBA" id="ARBA00022692"/>
    </source>
</evidence>
<organism evidence="8 9">
    <name type="scientific">Acidisarcina polymorpha</name>
    <dbReference type="NCBI Taxonomy" id="2211140"/>
    <lineage>
        <taxon>Bacteria</taxon>
        <taxon>Pseudomonadati</taxon>
        <taxon>Acidobacteriota</taxon>
        <taxon>Terriglobia</taxon>
        <taxon>Terriglobales</taxon>
        <taxon>Acidobacteriaceae</taxon>
        <taxon>Acidisarcina</taxon>
    </lineage>
</organism>
<feature type="transmembrane region" description="Helical" evidence="6">
    <location>
        <begin position="151"/>
        <end position="174"/>
    </location>
</feature>
<comment type="subcellular location">
    <subcellularLocation>
        <location evidence="1">Membrane</location>
        <topology evidence="1">Multi-pass membrane protein</topology>
    </subcellularLocation>
</comment>
<dbReference type="Pfam" id="PF07690">
    <property type="entry name" value="MFS_1"/>
    <property type="match status" value="1"/>
</dbReference>
<sequence>MTQPAHAPPIGTVGADKTGEVSRAATLAALILASAAETWTTSGVSLTLTDLTGTLSASSDQASWALTVYMAAFAVSIALSDRLSLKYGNRHYLTALSLSYAVASVGCALSSDLSTFLLFRVIAGFAGGAFLVRAFVFFTQQYEATVRPTPLVGYAIAYFFVGRFLSPVVCGWLADVASWRFLFVVPTILLLTAAWLFDRHGANHWAKEDSRKPLDSIGIGLLILGAVCLQTALSRGEVDGWLESSTLTTFFLVGVTANSVFVLWELSSWNRYPLLDFAILRNSLARGGAILGFLVGVLLAGSLYVIPQYLRNLEVHSALQTGVLLSIGGASSVLVLCCFRSIIPLFAKIGGTGVLLFALAVEIASQLLFAHFVTIDTPDRDLWLPLALNGIFIGLSVPTLGIVAFATVDNQKASNGRAMYYGCRQLGASMGVTLSAVLIDRRMSLHSSRLFDAFVNRNLSVLVQASFLSDRTLSAMVRKQSSVLSYADTFYTMAFVAAITVFFVPLLSYRAAAPSPTRTSLDEPASASLPQAAGGRT</sequence>
<dbReference type="GO" id="GO:0022857">
    <property type="term" value="F:transmembrane transporter activity"/>
    <property type="evidence" value="ECO:0007669"/>
    <property type="project" value="InterPro"/>
</dbReference>
<feature type="transmembrane region" description="Helical" evidence="6">
    <location>
        <begin position="117"/>
        <end position="139"/>
    </location>
</feature>
<dbReference type="OrthoDB" id="7254021at2"/>
<dbReference type="Proteomes" id="UP000253606">
    <property type="component" value="Chromosome"/>
</dbReference>
<dbReference type="RefSeq" id="WP_114205453.1">
    <property type="nucleotide sequence ID" value="NZ_CP030840.1"/>
</dbReference>
<evidence type="ECO:0000256" key="1">
    <source>
        <dbReference type="ARBA" id="ARBA00004141"/>
    </source>
</evidence>
<feature type="transmembrane region" description="Helical" evidence="6">
    <location>
        <begin position="354"/>
        <end position="374"/>
    </location>
</feature>
<keyword evidence="9" id="KW-1185">Reference proteome</keyword>
<evidence type="ECO:0000259" key="7">
    <source>
        <dbReference type="PROSITE" id="PS50850"/>
    </source>
</evidence>
<dbReference type="KEGG" id="abas:ACPOL_0275"/>
<feature type="transmembrane region" description="Helical" evidence="6">
    <location>
        <begin position="180"/>
        <end position="197"/>
    </location>
</feature>
<dbReference type="GO" id="GO:0005886">
    <property type="term" value="C:plasma membrane"/>
    <property type="evidence" value="ECO:0007669"/>
    <property type="project" value="TreeGrafter"/>
</dbReference>
<gene>
    <name evidence="8" type="ORF">ACPOL_0275</name>
</gene>
<evidence type="ECO:0000256" key="6">
    <source>
        <dbReference type="SAM" id="Phobius"/>
    </source>
</evidence>
<name>A0A2Z5FSA1_9BACT</name>
<dbReference type="InterPro" id="IPR036259">
    <property type="entry name" value="MFS_trans_sf"/>
</dbReference>
<dbReference type="Gene3D" id="1.20.1250.20">
    <property type="entry name" value="MFS general substrate transporter like domains"/>
    <property type="match status" value="1"/>
</dbReference>
<feature type="transmembrane region" description="Helical" evidence="6">
    <location>
        <begin position="418"/>
        <end position="439"/>
    </location>
</feature>
<keyword evidence="4 6" id="KW-0472">Membrane</keyword>
<dbReference type="InterPro" id="IPR020846">
    <property type="entry name" value="MFS_dom"/>
</dbReference>
<proteinExistence type="predicted"/>
<feature type="transmembrane region" description="Helical" evidence="6">
    <location>
        <begin position="490"/>
        <end position="509"/>
    </location>
</feature>